<feature type="domain" description="N-acetyltransferase" evidence="1">
    <location>
        <begin position="20"/>
        <end position="190"/>
    </location>
</feature>
<dbReference type="Proteomes" id="UP000325763">
    <property type="component" value="Chromosome"/>
</dbReference>
<name>A0A0B5DQK9_9ACTN</name>
<reference evidence="2 4" key="2">
    <citation type="journal article" date="2016" name="Appl. Microbiol. Biotechnol.">
        <title>Exploiting the genome sequence of Streptomyces nodosus for enhanced antibiotic production.</title>
        <authorList>
            <person name="Sweeney P."/>
            <person name="Murphy C.D."/>
            <person name="Caffrey P."/>
        </authorList>
    </citation>
    <scope>NUCLEOTIDE SEQUENCE [LARGE SCALE GENOMIC DNA]</scope>
    <source>
        <strain evidence="2 4">ATCC 14899</strain>
    </source>
</reference>
<dbReference type="SUPFAM" id="SSF55729">
    <property type="entry name" value="Acyl-CoA N-acyltransferases (Nat)"/>
    <property type="match status" value="1"/>
</dbReference>
<keyword evidence="3" id="KW-0808">Transferase</keyword>
<dbReference type="GO" id="GO:0005737">
    <property type="term" value="C:cytoplasm"/>
    <property type="evidence" value="ECO:0007669"/>
    <property type="project" value="TreeGrafter"/>
</dbReference>
<dbReference type="HOGENOM" id="CLU_013985_3_4_11"/>
<evidence type="ECO:0000259" key="1">
    <source>
        <dbReference type="PROSITE" id="PS51186"/>
    </source>
</evidence>
<protein>
    <submittedName>
        <fullName evidence="3">N-acetyltransferase</fullName>
    </submittedName>
</protein>
<dbReference type="STRING" id="40318.SNOD_21575"/>
<dbReference type="GO" id="GO:1990189">
    <property type="term" value="F:protein N-terminal-serine acetyltransferase activity"/>
    <property type="evidence" value="ECO:0007669"/>
    <property type="project" value="TreeGrafter"/>
</dbReference>
<dbReference type="EMBL" id="CP023747">
    <property type="protein sequence ID" value="QEV40857.1"/>
    <property type="molecule type" value="Genomic_DNA"/>
</dbReference>
<sequence>MTRTVAESALPYTELHGFGLRLRAWREDDVPALLKGVNDPETRRWSPLRSAPLDEAGARALMDRRAGLLDEGLLAPYCVTDAATGEVLGSVELHRIERPMGHAGVGYWLLPEARGRGTVTRAVELCVRWGFEQLGLHRIDLGHAVPNTASCRVADRCGFGYEGVLRGFLPAPDEPGTYHDTHLHARLATDPYPDIA</sequence>
<dbReference type="GO" id="GO:0008999">
    <property type="term" value="F:protein-N-terminal-alanine acetyltransferase activity"/>
    <property type="evidence" value="ECO:0007669"/>
    <property type="project" value="TreeGrafter"/>
</dbReference>
<evidence type="ECO:0000313" key="5">
    <source>
        <dbReference type="Proteomes" id="UP000325763"/>
    </source>
</evidence>
<organism evidence="2 4">
    <name type="scientific">Streptomyces nodosus</name>
    <dbReference type="NCBI Taxonomy" id="40318"/>
    <lineage>
        <taxon>Bacteria</taxon>
        <taxon>Bacillati</taxon>
        <taxon>Actinomycetota</taxon>
        <taxon>Actinomycetes</taxon>
        <taxon>Kitasatosporales</taxon>
        <taxon>Streptomycetaceae</taxon>
        <taxon>Streptomyces</taxon>
    </lineage>
</organism>
<dbReference type="Gene3D" id="3.40.630.30">
    <property type="match status" value="1"/>
</dbReference>
<evidence type="ECO:0000313" key="4">
    <source>
        <dbReference type="Proteomes" id="UP000031526"/>
    </source>
</evidence>
<dbReference type="PANTHER" id="PTHR43441:SF10">
    <property type="entry name" value="ACETYLTRANSFERASE"/>
    <property type="match status" value="1"/>
</dbReference>
<accession>A0A0B5DQK9</accession>
<reference evidence="3 5" key="3">
    <citation type="submission" date="2017-09" db="EMBL/GenBank/DDBJ databases">
        <title>Streptomyces genome completion.</title>
        <authorList>
            <person name="Lee N."/>
            <person name="Cho B.-K."/>
        </authorList>
    </citation>
    <scope>NUCLEOTIDE SEQUENCE [LARGE SCALE GENOMIC DNA]</scope>
    <source>
        <strain evidence="3 5">ATCC 14899</strain>
    </source>
</reference>
<dbReference type="OrthoDB" id="2061990at2"/>
<evidence type="ECO:0000313" key="2">
    <source>
        <dbReference type="EMBL" id="AJE42337.1"/>
    </source>
</evidence>
<reference evidence="4" key="1">
    <citation type="submission" date="2014-09" db="EMBL/GenBank/DDBJ databases">
        <title>Sequence of the Streptomyces nodosus genome.</title>
        <authorList>
            <person name="Sweeney P."/>
            <person name="Stephens N."/>
            <person name="Murphy C."/>
            <person name="Caffrey P."/>
        </authorList>
    </citation>
    <scope>NUCLEOTIDE SEQUENCE [LARGE SCALE GENOMIC DNA]</scope>
    <source>
        <strain evidence="4">ATCC 14899</strain>
    </source>
</reference>
<dbReference type="InterPro" id="IPR051908">
    <property type="entry name" value="Ribosomal_N-acetyltransferase"/>
</dbReference>
<proteinExistence type="predicted"/>
<gene>
    <name evidence="3" type="ORF">CP978_21905</name>
    <name evidence="2" type="ORF">SNOD_21575</name>
</gene>
<dbReference type="PANTHER" id="PTHR43441">
    <property type="entry name" value="RIBOSOMAL-PROTEIN-SERINE ACETYLTRANSFERASE"/>
    <property type="match status" value="1"/>
</dbReference>
<dbReference type="InterPro" id="IPR000182">
    <property type="entry name" value="GNAT_dom"/>
</dbReference>
<dbReference type="AlphaFoldDB" id="A0A0B5DQK9"/>
<dbReference type="RefSeq" id="WP_043443577.1">
    <property type="nucleotide sequence ID" value="NZ_CP009313.1"/>
</dbReference>
<dbReference type="InterPro" id="IPR016181">
    <property type="entry name" value="Acyl_CoA_acyltransferase"/>
</dbReference>
<dbReference type="KEGG" id="snq:CP978_21905"/>
<dbReference type="Pfam" id="PF13302">
    <property type="entry name" value="Acetyltransf_3"/>
    <property type="match status" value="1"/>
</dbReference>
<keyword evidence="4" id="KW-1185">Reference proteome</keyword>
<dbReference type="Proteomes" id="UP000031526">
    <property type="component" value="Chromosome"/>
</dbReference>
<dbReference type="PROSITE" id="PS51186">
    <property type="entry name" value="GNAT"/>
    <property type="match status" value="1"/>
</dbReference>
<evidence type="ECO:0000313" key="3">
    <source>
        <dbReference type="EMBL" id="QEV40857.1"/>
    </source>
</evidence>
<dbReference type="EMBL" id="CP009313">
    <property type="protein sequence ID" value="AJE42337.1"/>
    <property type="molecule type" value="Genomic_DNA"/>
</dbReference>